<evidence type="ECO:0000256" key="1">
    <source>
        <dbReference type="ARBA" id="ARBA00004123"/>
    </source>
</evidence>
<feature type="region of interest" description="Disordered" evidence="6">
    <location>
        <begin position="442"/>
        <end position="462"/>
    </location>
</feature>
<dbReference type="GO" id="GO:0000118">
    <property type="term" value="C:histone deacetylase complex"/>
    <property type="evidence" value="ECO:0007669"/>
    <property type="project" value="TreeGrafter"/>
</dbReference>
<sequence length="1354" mass="149952">MDGYNNGWYHHHQHHHDHHQHQQQQQQQQQQHQQHPYQQQQQPYYGHHHQYQSQHHQYSQQYSPNYLYRFSLQSFHQATLNSYRSNSLSSESECAHETRRFQQQQQQQVGSPGSGNVGKGSPSPGNSSSPGTVTTSNKTQTEPKPVECNLCHRKFKNIPALNGHMRLHGGYFKKDAENKKSEKKEVVGPPLQTASVSVRALIEEKIIQKRTTGNIVKSAMTATTSLFRLESRRIHECDSGVIYGCVSRIDCVSLVTSSSRLSISPSHACIYICQNEGKGHSVIFRERERVSPLYGGTVYGLPKNRDLRSEHARIFLALSTLICTFLAVDANGNQQSRTNTTAFTTQADAVSQTVVKTNFAVPAPPPLAAGEKVRRFSDGEHFRQPNVTVGHTTVQKHLQETSKTQAQAQALADMILKGTKVAVKRTISDPGQRLHLTYQQPVQSATTNQQPNNQQPQAQPAVTESFTMTGYAEDGGYFSPSLQDEVFQQVTTVPDSVLLHATHLDSIQFQTANLLQEQSTEQLQDITLEDRYSSQHTVNPDLQALVNSPLPDSLAEFSTYAAQYTESPHTLPTQSPLPSPLTRHDSPSFTYPTPPASQEGLLTGSLPLLSPQEDPENVRHVSSPLSAAFYTTTMSSAAAVEEALNEVLPGESEADADLYGSGSPNSPLPSPLSATSAPSPLPPSSVSSPGPVAFTGTNFPVSPHNALQNQMMPNSEDPLLSSTSKDFAASGRRRFEFQSYKVITSQNLMDFGLGNGSVAGIVVDNNGDVKLIQTAGLQKANVYVQAGSLSPALTFKKEIRLATPKIEPVTVNLGLNVQTTNQQQCNAGQFNQQQIVNPAKFFIQNNHTTKNNILRHKTVTGNLPIPIDQIKQEMLDEDVFLSPGSLSASSPIRHYRKRPRMDSGQYTSSSHSYPSRLRKACDRHWDSSYTPPPILDPSRPGPGLYARLHQHERDSDFSSDDSQGNDGPPPRINIGTRYQAMIPPMEYDGDRGNDGPEADHLLWDPGINNVLTNTELEMYLQFACCAAVPGGGRNKEYALHLLHMCKGNIHEAMVKLMRPTPILPMEHPLLSYECHESDRWTSHEMDAFYQGLLKYNKDFSAISRDVGAKTAKQCVQFYYLWKRLCPDEYKSLRICHGKAKIKSEIKDSKDTKELRDAIASVSEMDFNEDKSILHRTLLQSSGRENSATLTTSEGELRLFAYDCTDSFSGSVTVTMAGSTQTAQIGNTSHATVNTNSQTHTSSEQQLPVPTPLHYPCKICGKVFNKVKSRSAHMKSHRPIPLPDSTGQESKRSTQPSKAQQLQQPMPSQQSQQQQQQPDNATPQAQDHQQQLPASISDNSAKNTAHLCHNPTRPP</sequence>
<keyword evidence="5" id="KW-0863">Zinc-finger</keyword>
<evidence type="ECO:0000256" key="6">
    <source>
        <dbReference type="SAM" id="MobiDB-lite"/>
    </source>
</evidence>
<dbReference type="InterPro" id="IPR013087">
    <property type="entry name" value="Znf_C2H2_type"/>
</dbReference>
<evidence type="ECO:0000259" key="7">
    <source>
        <dbReference type="PROSITE" id="PS50157"/>
    </source>
</evidence>
<dbReference type="PANTHER" id="PTHR16089:SF40">
    <property type="entry name" value="SUPPRESSOR OF ACTIVATED EGL-4 PROTEIN 1"/>
    <property type="match status" value="1"/>
</dbReference>
<feature type="compositionally biased region" description="Basic residues" evidence="6">
    <location>
        <begin position="11"/>
        <end position="21"/>
    </location>
</feature>
<dbReference type="Pfam" id="PF00249">
    <property type="entry name" value="Myb_DNA-binding"/>
    <property type="match status" value="1"/>
</dbReference>
<feature type="compositionally biased region" description="Low complexity" evidence="6">
    <location>
        <begin position="102"/>
        <end position="111"/>
    </location>
</feature>
<dbReference type="Pfam" id="PF13912">
    <property type="entry name" value="zf-C2H2_6"/>
    <property type="match status" value="2"/>
</dbReference>
<feature type="region of interest" description="Disordered" evidence="6">
    <location>
        <begin position="653"/>
        <end position="699"/>
    </location>
</feature>
<feature type="compositionally biased region" description="Low complexity" evidence="6">
    <location>
        <begin position="600"/>
        <end position="611"/>
    </location>
</feature>
<feature type="region of interest" description="Disordered" evidence="6">
    <location>
        <begin position="882"/>
        <end position="915"/>
    </location>
</feature>
<comment type="subcellular location">
    <subcellularLocation>
        <location evidence="1">Nucleus</location>
    </subcellularLocation>
</comment>
<keyword evidence="3" id="KW-0804">Transcription</keyword>
<dbReference type="InterPro" id="IPR001005">
    <property type="entry name" value="SANT/Myb"/>
</dbReference>
<name>A0A195BG07_9HYME</name>
<feature type="region of interest" description="Disordered" evidence="6">
    <location>
        <begin position="952"/>
        <end position="975"/>
    </location>
</feature>
<dbReference type="EMBL" id="KQ976500">
    <property type="protein sequence ID" value="KYM83139.1"/>
    <property type="molecule type" value="Genomic_DNA"/>
</dbReference>
<dbReference type="SUPFAM" id="SSF46689">
    <property type="entry name" value="Homeodomain-like"/>
    <property type="match status" value="1"/>
</dbReference>
<dbReference type="PROSITE" id="PS50157">
    <property type="entry name" value="ZINC_FINGER_C2H2_2"/>
    <property type="match status" value="2"/>
</dbReference>
<dbReference type="PROSITE" id="PS00028">
    <property type="entry name" value="ZINC_FINGER_C2H2_1"/>
    <property type="match status" value="2"/>
</dbReference>
<feature type="compositionally biased region" description="Low complexity" evidence="6">
    <location>
        <begin position="1298"/>
        <end position="1325"/>
    </location>
</feature>
<evidence type="ECO:0000259" key="8">
    <source>
        <dbReference type="PROSITE" id="PS51156"/>
    </source>
</evidence>
<dbReference type="GO" id="GO:0005667">
    <property type="term" value="C:transcription regulator complex"/>
    <property type="evidence" value="ECO:0007669"/>
    <property type="project" value="TreeGrafter"/>
</dbReference>
<dbReference type="PROSITE" id="PS51156">
    <property type="entry name" value="ELM2"/>
    <property type="match status" value="1"/>
</dbReference>
<feature type="compositionally biased region" description="Low complexity" evidence="6">
    <location>
        <begin position="445"/>
        <end position="461"/>
    </location>
</feature>
<feature type="domain" description="C2H2-type" evidence="7">
    <location>
        <begin position="146"/>
        <end position="173"/>
    </location>
</feature>
<dbReference type="SMART" id="SM00355">
    <property type="entry name" value="ZnF_C2H2"/>
    <property type="match status" value="2"/>
</dbReference>
<dbReference type="GO" id="GO:0003714">
    <property type="term" value="F:transcription corepressor activity"/>
    <property type="evidence" value="ECO:0007669"/>
    <property type="project" value="TreeGrafter"/>
</dbReference>
<dbReference type="Proteomes" id="UP000078540">
    <property type="component" value="Unassembled WGS sequence"/>
</dbReference>
<feature type="compositionally biased region" description="Low complexity" evidence="6">
    <location>
        <begin position="22"/>
        <end position="59"/>
    </location>
</feature>
<dbReference type="InterPro" id="IPR000949">
    <property type="entry name" value="ELM2_dom"/>
</dbReference>
<evidence type="ECO:0000256" key="5">
    <source>
        <dbReference type="PROSITE-ProRule" id="PRU00042"/>
    </source>
</evidence>
<evidence type="ECO:0000256" key="3">
    <source>
        <dbReference type="ARBA" id="ARBA00023163"/>
    </source>
</evidence>
<keyword evidence="5" id="KW-0862">Zinc</keyword>
<reference evidence="10 11" key="1">
    <citation type="submission" date="2015-09" db="EMBL/GenBank/DDBJ databases">
        <title>Atta colombica WGS genome.</title>
        <authorList>
            <person name="Nygaard S."/>
            <person name="Hu H."/>
            <person name="Boomsma J."/>
            <person name="Zhang G."/>
        </authorList>
    </citation>
    <scope>NUCLEOTIDE SEQUENCE [LARGE SCALE GENOMIC DNA]</scope>
    <source>
        <strain evidence="10">Treedump-2</strain>
        <tissue evidence="10">Whole body</tissue>
    </source>
</reference>
<dbReference type="STRING" id="520822.A0A195BG07"/>
<dbReference type="SUPFAM" id="SSF57667">
    <property type="entry name" value="beta-beta-alpha zinc fingers"/>
    <property type="match status" value="1"/>
</dbReference>
<dbReference type="GO" id="GO:0006357">
    <property type="term" value="P:regulation of transcription by RNA polymerase II"/>
    <property type="evidence" value="ECO:0007669"/>
    <property type="project" value="TreeGrafter"/>
</dbReference>
<keyword evidence="2" id="KW-0805">Transcription regulation</keyword>
<protein>
    <submittedName>
        <fullName evidence="10">Transcriptional-regulating factor 1</fullName>
    </submittedName>
</protein>
<feature type="compositionally biased region" description="Low complexity" evidence="6">
    <location>
        <begin position="567"/>
        <end position="576"/>
    </location>
</feature>
<keyword evidence="5" id="KW-0479">Metal-binding</keyword>
<dbReference type="SMART" id="SM01189">
    <property type="entry name" value="ELM2"/>
    <property type="match status" value="1"/>
</dbReference>
<dbReference type="InterPro" id="IPR017884">
    <property type="entry name" value="SANT_dom"/>
</dbReference>
<dbReference type="Gene3D" id="1.10.10.60">
    <property type="entry name" value="Homeodomain-like"/>
    <property type="match status" value="1"/>
</dbReference>
<proteinExistence type="predicted"/>
<feature type="compositionally biased region" description="Polar residues" evidence="6">
    <location>
        <begin position="904"/>
        <end position="913"/>
    </location>
</feature>
<feature type="region of interest" description="Disordered" evidence="6">
    <location>
        <begin position="91"/>
        <end position="145"/>
    </location>
</feature>
<dbReference type="PROSITE" id="PS51293">
    <property type="entry name" value="SANT"/>
    <property type="match status" value="1"/>
</dbReference>
<feature type="region of interest" description="Disordered" evidence="6">
    <location>
        <begin position="566"/>
        <end position="619"/>
    </location>
</feature>
<dbReference type="GO" id="GO:0008270">
    <property type="term" value="F:zinc ion binding"/>
    <property type="evidence" value="ECO:0007669"/>
    <property type="project" value="UniProtKB-KW"/>
</dbReference>
<dbReference type="PANTHER" id="PTHR16089">
    <property type="entry name" value="REST COREPRESSOR COREST PROTEIN-RELATED"/>
    <property type="match status" value="1"/>
</dbReference>
<evidence type="ECO:0000256" key="2">
    <source>
        <dbReference type="ARBA" id="ARBA00023015"/>
    </source>
</evidence>
<feature type="compositionally biased region" description="Polar residues" evidence="6">
    <location>
        <begin position="1326"/>
        <end position="1342"/>
    </location>
</feature>
<feature type="compositionally biased region" description="Polar residues" evidence="6">
    <location>
        <begin position="1284"/>
        <end position="1297"/>
    </location>
</feature>
<evidence type="ECO:0000259" key="9">
    <source>
        <dbReference type="PROSITE" id="PS51293"/>
    </source>
</evidence>
<dbReference type="InterPro" id="IPR051066">
    <property type="entry name" value="Trans_reg/Corepressor"/>
</dbReference>
<dbReference type="InterPro" id="IPR009057">
    <property type="entry name" value="Homeodomain-like_sf"/>
</dbReference>
<feature type="region of interest" description="Disordered" evidence="6">
    <location>
        <begin position="11"/>
        <end position="59"/>
    </location>
</feature>
<dbReference type="SMART" id="SM00717">
    <property type="entry name" value="SANT"/>
    <property type="match status" value="1"/>
</dbReference>
<feature type="domain" description="SANT" evidence="9">
    <location>
        <begin position="1075"/>
        <end position="1126"/>
    </location>
</feature>
<keyword evidence="4" id="KW-0539">Nucleus</keyword>
<gene>
    <name evidence="10" type="ORF">ALC53_06406</name>
</gene>
<evidence type="ECO:0000313" key="10">
    <source>
        <dbReference type="EMBL" id="KYM83139.1"/>
    </source>
</evidence>
<evidence type="ECO:0000256" key="4">
    <source>
        <dbReference type="ARBA" id="ARBA00023242"/>
    </source>
</evidence>
<dbReference type="Pfam" id="PF01448">
    <property type="entry name" value="ELM2"/>
    <property type="match status" value="1"/>
</dbReference>
<feature type="domain" description="C2H2-type" evidence="7">
    <location>
        <begin position="1254"/>
        <end position="1276"/>
    </location>
</feature>
<dbReference type="InterPro" id="IPR036236">
    <property type="entry name" value="Znf_C2H2_sf"/>
</dbReference>
<evidence type="ECO:0000313" key="11">
    <source>
        <dbReference type="Proteomes" id="UP000078540"/>
    </source>
</evidence>
<accession>A0A195BG07</accession>
<organism evidence="10 11">
    <name type="scientific">Atta colombica</name>
    <dbReference type="NCBI Taxonomy" id="520822"/>
    <lineage>
        <taxon>Eukaryota</taxon>
        <taxon>Metazoa</taxon>
        <taxon>Ecdysozoa</taxon>
        <taxon>Arthropoda</taxon>
        <taxon>Hexapoda</taxon>
        <taxon>Insecta</taxon>
        <taxon>Pterygota</taxon>
        <taxon>Neoptera</taxon>
        <taxon>Endopterygota</taxon>
        <taxon>Hymenoptera</taxon>
        <taxon>Apocrita</taxon>
        <taxon>Aculeata</taxon>
        <taxon>Formicoidea</taxon>
        <taxon>Formicidae</taxon>
        <taxon>Myrmicinae</taxon>
        <taxon>Atta</taxon>
    </lineage>
</organism>
<feature type="compositionally biased region" description="Low complexity" evidence="6">
    <location>
        <begin position="119"/>
        <end position="137"/>
    </location>
</feature>
<keyword evidence="11" id="KW-1185">Reference proteome</keyword>
<feature type="compositionally biased region" description="Low complexity" evidence="6">
    <location>
        <begin position="660"/>
        <end position="693"/>
    </location>
</feature>
<feature type="region of interest" description="Disordered" evidence="6">
    <location>
        <begin position="1269"/>
        <end position="1354"/>
    </location>
</feature>
<feature type="domain" description="ELM2" evidence="8">
    <location>
        <begin position="970"/>
        <end position="1060"/>
    </location>
</feature>
<dbReference type="Gene3D" id="3.30.160.60">
    <property type="entry name" value="Classic Zinc Finger"/>
    <property type="match status" value="1"/>
</dbReference>